<protein>
    <submittedName>
        <fullName evidence="1">Uncharacterized protein</fullName>
    </submittedName>
</protein>
<accession>A0A8S5U3G5</accession>
<proteinExistence type="predicted"/>
<dbReference type="EMBL" id="BK016000">
    <property type="protein sequence ID" value="DAF89004.1"/>
    <property type="molecule type" value="Genomic_DNA"/>
</dbReference>
<reference evidence="1" key="1">
    <citation type="journal article" date="2021" name="Proc. Natl. Acad. Sci. U.S.A.">
        <title>A Catalog of Tens of Thousands of Viruses from Human Metagenomes Reveals Hidden Associations with Chronic Diseases.</title>
        <authorList>
            <person name="Tisza M.J."/>
            <person name="Buck C.B."/>
        </authorList>
    </citation>
    <scope>NUCLEOTIDE SEQUENCE</scope>
    <source>
        <strain evidence="1">CtSA812</strain>
    </source>
</reference>
<evidence type="ECO:0000313" key="1">
    <source>
        <dbReference type="EMBL" id="DAF89004.1"/>
    </source>
</evidence>
<organism evidence="1">
    <name type="scientific">Siphoviridae sp. ctSA812</name>
    <dbReference type="NCBI Taxonomy" id="2825508"/>
    <lineage>
        <taxon>Viruses</taxon>
        <taxon>Duplodnaviria</taxon>
        <taxon>Heunggongvirae</taxon>
        <taxon>Uroviricota</taxon>
        <taxon>Caudoviricetes</taxon>
    </lineage>
</organism>
<name>A0A8S5U3G5_9CAUD</name>
<sequence>MADFERFVEVISKKEDKRVVNITVRPIVTDCGGDIWFTDIMLQEGDMLSGYTPHTKGFLKESENDPVWFNGIVRSEETVILLNLGGTSAGLDIHLYPKQDMDGGTVTLAQGVGGQKAAFPNAMSAGDDVALLASTRECTRNGSAETKYGFFQYSAAWDSKHIVSLPQGKSAQLLYSMQEMDDGGELL</sequence>